<keyword evidence="3 6" id="KW-0812">Transmembrane</keyword>
<dbReference type="GO" id="GO:0022857">
    <property type="term" value="F:transmembrane transporter activity"/>
    <property type="evidence" value="ECO:0007669"/>
    <property type="project" value="InterPro"/>
</dbReference>
<reference evidence="9" key="2">
    <citation type="submission" date="2015-01" db="EMBL/GenBank/DDBJ databases">
        <title>Evolutionary Origins and Diversification of the Mycorrhizal Mutualists.</title>
        <authorList>
            <consortium name="DOE Joint Genome Institute"/>
            <consortium name="Mycorrhizal Genomics Consortium"/>
            <person name="Kohler A."/>
            <person name="Kuo A."/>
            <person name="Nagy L.G."/>
            <person name="Floudas D."/>
            <person name="Copeland A."/>
            <person name="Barry K.W."/>
            <person name="Cichocki N."/>
            <person name="Veneault-Fourrey C."/>
            <person name="LaButti K."/>
            <person name="Lindquist E.A."/>
            <person name="Lipzen A."/>
            <person name="Lundell T."/>
            <person name="Morin E."/>
            <person name="Murat C."/>
            <person name="Riley R."/>
            <person name="Ohm R."/>
            <person name="Sun H."/>
            <person name="Tunlid A."/>
            <person name="Henrissat B."/>
            <person name="Grigoriev I.V."/>
            <person name="Hibbett D.S."/>
            <person name="Martin F."/>
        </authorList>
    </citation>
    <scope>NUCLEOTIDE SEQUENCE [LARGE SCALE GENOMIC DNA]</scope>
    <source>
        <strain evidence="9">Foug A</strain>
    </source>
</reference>
<dbReference type="Proteomes" id="UP000053989">
    <property type="component" value="Unassembled WGS sequence"/>
</dbReference>
<dbReference type="STRING" id="1036808.A0A0C3EJ84"/>
<feature type="transmembrane region" description="Helical" evidence="6">
    <location>
        <begin position="182"/>
        <end position="201"/>
    </location>
</feature>
<sequence>MSSTPPSFESPSKKVGNGIQVDERTASVEKIKLYNAHVDVSGVDERQLIRKVDMRTIPWLTLLYLFCFLDRTSIGNAKLYNMERDLHLTDNQYLACLTIFFVSYSLLEVPANIVLKRLRPSIWFSAIMVGWGIMMTLQGLVQNFGGLMAMRWLLGVMEAGFFPGVSYYLSCWYKHSEYGTRFAVFFSAVTAAGAFGGLFAASSCSPLTR</sequence>
<evidence type="ECO:0000256" key="5">
    <source>
        <dbReference type="ARBA" id="ARBA00023136"/>
    </source>
</evidence>
<dbReference type="OrthoDB" id="2962993at2759"/>
<name>A0A0C3EJ84_9AGAM</name>
<dbReference type="SUPFAM" id="SSF103473">
    <property type="entry name" value="MFS general substrate transporter"/>
    <property type="match status" value="1"/>
</dbReference>
<proteinExistence type="predicted"/>
<feature type="domain" description="Major facilitator superfamily (MFS) profile" evidence="7">
    <location>
        <begin position="56"/>
        <end position="209"/>
    </location>
</feature>
<protein>
    <recommendedName>
        <fullName evidence="7">Major facilitator superfamily (MFS) profile domain-containing protein</fullName>
    </recommendedName>
</protein>
<evidence type="ECO:0000256" key="6">
    <source>
        <dbReference type="SAM" id="Phobius"/>
    </source>
</evidence>
<accession>A0A0C3EJ84</accession>
<evidence type="ECO:0000256" key="4">
    <source>
        <dbReference type="ARBA" id="ARBA00022989"/>
    </source>
</evidence>
<evidence type="ECO:0000256" key="2">
    <source>
        <dbReference type="ARBA" id="ARBA00022448"/>
    </source>
</evidence>
<dbReference type="InterPro" id="IPR036259">
    <property type="entry name" value="MFS_trans_sf"/>
</dbReference>
<dbReference type="GO" id="GO:0016020">
    <property type="term" value="C:membrane"/>
    <property type="evidence" value="ECO:0007669"/>
    <property type="project" value="UniProtKB-SubCell"/>
</dbReference>
<keyword evidence="2" id="KW-0813">Transport</keyword>
<dbReference type="PANTHER" id="PTHR43791">
    <property type="entry name" value="PERMEASE-RELATED"/>
    <property type="match status" value="1"/>
</dbReference>
<evidence type="ECO:0000313" key="8">
    <source>
        <dbReference type="EMBL" id="KIM68299.1"/>
    </source>
</evidence>
<keyword evidence="4 6" id="KW-1133">Transmembrane helix</keyword>
<evidence type="ECO:0000256" key="3">
    <source>
        <dbReference type="ARBA" id="ARBA00022692"/>
    </source>
</evidence>
<dbReference type="InterPro" id="IPR020846">
    <property type="entry name" value="MFS_dom"/>
</dbReference>
<evidence type="ECO:0000256" key="1">
    <source>
        <dbReference type="ARBA" id="ARBA00004141"/>
    </source>
</evidence>
<dbReference type="PROSITE" id="PS50850">
    <property type="entry name" value="MFS"/>
    <property type="match status" value="1"/>
</dbReference>
<comment type="subcellular location">
    <subcellularLocation>
        <location evidence="1">Membrane</location>
        <topology evidence="1">Multi-pass membrane protein</topology>
    </subcellularLocation>
</comment>
<dbReference type="Pfam" id="PF07690">
    <property type="entry name" value="MFS_1"/>
    <property type="match status" value="1"/>
</dbReference>
<feature type="transmembrane region" description="Helical" evidence="6">
    <location>
        <begin position="56"/>
        <end position="72"/>
    </location>
</feature>
<keyword evidence="9" id="KW-1185">Reference proteome</keyword>
<dbReference type="InterPro" id="IPR011701">
    <property type="entry name" value="MFS"/>
</dbReference>
<dbReference type="InParanoid" id="A0A0C3EJ84"/>
<dbReference type="HOGENOM" id="CLU_001265_0_2_1"/>
<feature type="transmembrane region" description="Helical" evidence="6">
    <location>
        <begin position="92"/>
        <end position="115"/>
    </location>
</feature>
<organism evidence="8 9">
    <name type="scientific">Scleroderma citrinum Foug A</name>
    <dbReference type="NCBI Taxonomy" id="1036808"/>
    <lineage>
        <taxon>Eukaryota</taxon>
        <taxon>Fungi</taxon>
        <taxon>Dikarya</taxon>
        <taxon>Basidiomycota</taxon>
        <taxon>Agaricomycotina</taxon>
        <taxon>Agaricomycetes</taxon>
        <taxon>Agaricomycetidae</taxon>
        <taxon>Boletales</taxon>
        <taxon>Sclerodermatineae</taxon>
        <taxon>Sclerodermataceae</taxon>
        <taxon>Scleroderma</taxon>
    </lineage>
</organism>
<reference evidence="8 9" key="1">
    <citation type="submission" date="2014-04" db="EMBL/GenBank/DDBJ databases">
        <authorList>
            <consortium name="DOE Joint Genome Institute"/>
            <person name="Kuo A."/>
            <person name="Kohler A."/>
            <person name="Nagy L.G."/>
            <person name="Floudas D."/>
            <person name="Copeland A."/>
            <person name="Barry K.W."/>
            <person name="Cichocki N."/>
            <person name="Veneault-Fourrey C."/>
            <person name="LaButti K."/>
            <person name="Lindquist E.A."/>
            <person name="Lipzen A."/>
            <person name="Lundell T."/>
            <person name="Morin E."/>
            <person name="Murat C."/>
            <person name="Sun H."/>
            <person name="Tunlid A."/>
            <person name="Henrissat B."/>
            <person name="Grigoriev I.V."/>
            <person name="Hibbett D.S."/>
            <person name="Martin F."/>
            <person name="Nordberg H.P."/>
            <person name="Cantor M.N."/>
            <person name="Hua S.X."/>
        </authorList>
    </citation>
    <scope>NUCLEOTIDE SEQUENCE [LARGE SCALE GENOMIC DNA]</scope>
    <source>
        <strain evidence="8 9">Foug A</strain>
    </source>
</reference>
<keyword evidence="5 6" id="KW-0472">Membrane</keyword>
<dbReference type="EMBL" id="KN822010">
    <property type="protein sequence ID" value="KIM68299.1"/>
    <property type="molecule type" value="Genomic_DNA"/>
</dbReference>
<feature type="transmembrane region" description="Helical" evidence="6">
    <location>
        <begin position="122"/>
        <end position="140"/>
    </location>
</feature>
<gene>
    <name evidence="8" type="ORF">SCLCIDRAFT_1017134</name>
</gene>
<dbReference type="PANTHER" id="PTHR43791:SF19">
    <property type="entry name" value="TRANSPORTER, PUTATIVE (AFU_ORTHOLOGUE AFUA_1G01812)-RELATED"/>
    <property type="match status" value="1"/>
</dbReference>
<feature type="transmembrane region" description="Helical" evidence="6">
    <location>
        <begin position="152"/>
        <end position="170"/>
    </location>
</feature>
<dbReference type="AlphaFoldDB" id="A0A0C3EJ84"/>
<evidence type="ECO:0000313" key="9">
    <source>
        <dbReference type="Proteomes" id="UP000053989"/>
    </source>
</evidence>
<evidence type="ECO:0000259" key="7">
    <source>
        <dbReference type="PROSITE" id="PS50850"/>
    </source>
</evidence>
<dbReference type="Gene3D" id="1.20.1250.20">
    <property type="entry name" value="MFS general substrate transporter like domains"/>
    <property type="match status" value="1"/>
</dbReference>